<comment type="caution">
    <text evidence="2">The sequence shown here is derived from an EMBL/GenBank/DDBJ whole genome shotgun (WGS) entry which is preliminary data.</text>
</comment>
<evidence type="ECO:0000313" key="2">
    <source>
        <dbReference type="EMBL" id="KKN65483.1"/>
    </source>
</evidence>
<name>A0A0F9VI29_9ZZZZ</name>
<keyword evidence="1" id="KW-0472">Membrane</keyword>
<feature type="transmembrane region" description="Helical" evidence="1">
    <location>
        <begin position="50"/>
        <end position="69"/>
    </location>
</feature>
<reference evidence="2" key="1">
    <citation type="journal article" date="2015" name="Nature">
        <title>Complex archaea that bridge the gap between prokaryotes and eukaryotes.</title>
        <authorList>
            <person name="Spang A."/>
            <person name="Saw J.H."/>
            <person name="Jorgensen S.L."/>
            <person name="Zaremba-Niedzwiedzka K."/>
            <person name="Martijn J."/>
            <person name="Lind A.E."/>
            <person name="van Eijk R."/>
            <person name="Schleper C."/>
            <person name="Guy L."/>
            <person name="Ettema T.J."/>
        </authorList>
    </citation>
    <scope>NUCLEOTIDE SEQUENCE</scope>
</reference>
<keyword evidence="1" id="KW-0812">Transmembrane</keyword>
<evidence type="ECO:0000256" key="1">
    <source>
        <dbReference type="SAM" id="Phobius"/>
    </source>
</evidence>
<dbReference type="EMBL" id="LAZR01000523">
    <property type="protein sequence ID" value="KKN65483.1"/>
    <property type="molecule type" value="Genomic_DNA"/>
</dbReference>
<proteinExistence type="predicted"/>
<dbReference type="AlphaFoldDB" id="A0A0F9VI29"/>
<protein>
    <submittedName>
        <fullName evidence="2">Uncharacterized protein</fullName>
    </submittedName>
</protein>
<gene>
    <name evidence="2" type="ORF">LCGC14_0480870</name>
</gene>
<organism evidence="2">
    <name type="scientific">marine sediment metagenome</name>
    <dbReference type="NCBI Taxonomy" id="412755"/>
    <lineage>
        <taxon>unclassified sequences</taxon>
        <taxon>metagenomes</taxon>
        <taxon>ecological metagenomes</taxon>
    </lineage>
</organism>
<accession>A0A0F9VI29</accession>
<keyword evidence="1" id="KW-1133">Transmembrane helix</keyword>
<sequence>MDQKQARNKRPLGKLLFITGVGLLLVLLLSRAEAIILAIKKAAEAADTVAAVVVLACVLIFIGAVLTYGGDEGIS</sequence>